<keyword evidence="1" id="KW-0853">WD repeat</keyword>
<evidence type="ECO:0008006" key="4">
    <source>
        <dbReference type="Google" id="ProtNLM"/>
    </source>
</evidence>
<feature type="repeat" description="WD" evidence="1">
    <location>
        <begin position="697"/>
        <end position="738"/>
    </location>
</feature>
<protein>
    <recommendedName>
        <fullName evidence="4">Mitogen-activated protein kinase-binding protein 1</fullName>
    </recommendedName>
</protein>
<reference evidence="2" key="1">
    <citation type="journal article" date="2021" name="J. Hered.">
        <title>Genome Assembly of Salicaceae Populus deltoides (Eastern Cottonwood) I-69 Based on Nanopore Sequencing and Hi-C Technologies.</title>
        <authorList>
            <person name="Bai S."/>
            <person name="Wu H."/>
            <person name="Zhang J."/>
            <person name="Pan Z."/>
            <person name="Zhao W."/>
            <person name="Li Z."/>
            <person name="Tong C."/>
        </authorList>
    </citation>
    <scope>NUCLEOTIDE SEQUENCE</scope>
    <source>
        <tissue evidence="2">Leaf</tissue>
    </source>
</reference>
<dbReference type="AlphaFoldDB" id="A0A8T2YM47"/>
<name>A0A8T2YM47_POPDE</name>
<dbReference type="PROSITE" id="PS50082">
    <property type="entry name" value="WD_REPEATS_2"/>
    <property type="match status" value="2"/>
</dbReference>
<evidence type="ECO:0000313" key="3">
    <source>
        <dbReference type="Proteomes" id="UP000807159"/>
    </source>
</evidence>
<dbReference type="Proteomes" id="UP000807159">
    <property type="component" value="Chromosome 6"/>
</dbReference>
<dbReference type="SMART" id="SM00320">
    <property type="entry name" value="WD40"/>
    <property type="match status" value="12"/>
</dbReference>
<organism evidence="2 3">
    <name type="scientific">Populus deltoides</name>
    <name type="common">Eastern poplar</name>
    <name type="synonym">Eastern cottonwood</name>
    <dbReference type="NCBI Taxonomy" id="3696"/>
    <lineage>
        <taxon>Eukaryota</taxon>
        <taxon>Viridiplantae</taxon>
        <taxon>Streptophyta</taxon>
        <taxon>Embryophyta</taxon>
        <taxon>Tracheophyta</taxon>
        <taxon>Spermatophyta</taxon>
        <taxon>Magnoliopsida</taxon>
        <taxon>eudicotyledons</taxon>
        <taxon>Gunneridae</taxon>
        <taxon>Pentapetalae</taxon>
        <taxon>rosids</taxon>
        <taxon>fabids</taxon>
        <taxon>Malpighiales</taxon>
        <taxon>Salicaceae</taxon>
        <taxon>Saliceae</taxon>
        <taxon>Populus</taxon>
    </lineage>
</organism>
<dbReference type="Gene3D" id="2.130.10.10">
    <property type="entry name" value="YVTN repeat-like/Quinoprotein amine dehydrogenase"/>
    <property type="match status" value="4"/>
</dbReference>
<dbReference type="SUPFAM" id="SSF50978">
    <property type="entry name" value="WD40 repeat-like"/>
    <property type="match status" value="1"/>
</dbReference>
<evidence type="ECO:0000256" key="1">
    <source>
        <dbReference type="PROSITE-ProRule" id="PRU00221"/>
    </source>
</evidence>
<dbReference type="EMBL" id="JACEGQ020000006">
    <property type="protein sequence ID" value="KAH8506016.1"/>
    <property type="molecule type" value="Genomic_DNA"/>
</dbReference>
<feature type="repeat" description="WD" evidence="1">
    <location>
        <begin position="412"/>
        <end position="434"/>
    </location>
</feature>
<dbReference type="PANTHER" id="PTHR45589:SF1">
    <property type="entry name" value="WD REPEAT DOMAIN 62, ISOFORM G"/>
    <property type="match status" value="1"/>
</dbReference>
<dbReference type="InterPro" id="IPR036322">
    <property type="entry name" value="WD40_repeat_dom_sf"/>
</dbReference>
<accession>A0A8T2YM47</accession>
<sequence>MKINNRKLKKSETSSSSKLVLEEIIGLTTKNANGLASNTSTARFAYIAGCVVVVYNVDSTTQSHLLVSHRPPKPLTCVAMSRDGRFIAAGESGNQPAVLVWDCSTMSFVSELKGHLYGVECITFSPNGEHVVSVGGYIYLWDWRSGILVTKLKASSSCSAVTSVSFSSDAKFIVTAGKKHLKFWTVGSSPGTRLSNGTGSLAMHGKPVNLGPQKGSSFISVTSAIGMNNSPDTAEQAGDLFPIYVLTDEGTLCLVDSGLSVRKTVDLKVEQGYALSASDKLIACACCNGIVKLFTSETLNHAGTLLYSNAKSFQGDTNFHFQTTEVQKDSQLVPALPDAIACQFSTSEKLVVVYGDHTLYIWNIHDMKEATRCYALVSHSACIWDVKNLCCENMHDPSLACVARGCSGGVSFATCSADGTIRLWDLTLQSNLVEDDADQQFLKAKQMGGTRLVSSGILEQDTAEAGVDTQGFRSMAASSDGKYLVAGDCEGNLHIYNLLTSDYACFQGIHDAEILSLSFSLSSKKHVISGDAVDSNCFLASGGRDRIIHLYDVERNFDLIGSIDDHSAAVTSVKLTFHGHKILSCSADRSLVFRDVCVAESCCKISRRHHQMASHGTVYDMALDPAMEFVVTVGQDKKINTFDIASGKLTRSFKQDKDFGDPIKVSMDPSCSYLACSYSNKSLCMYDAISGELVTRAVGHGEVITGVIFLPDCKHVVSVGGDSCIFVWKLPSRMSSRMLQRMKENAVPLSPKDLGPPSAFNQIVFSEAEDQQCTYNAEKILLPENSNQFGEKKFYQGERSPRISMFRFSVSRLPRWAQAKVEGSDSVSKNPDFTSFQQQPELKTCPPDVDGGECGALCPEVQSPLGTVVGSRDSYISSLSGSSASENNQSSPTPLDTLSCFAMDKRWLNVYTVCLDPLNSPEMPHLADPNMLVASPNSSKADLILPHNILVTFLDEQSWHRG</sequence>
<dbReference type="InterPro" id="IPR015943">
    <property type="entry name" value="WD40/YVTN_repeat-like_dom_sf"/>
</dbReference>
<keyword evidence="3" id="KW-1185">Reference proteome</keyword>
<dbReference type="SUPFAM" id="SSF50998">
    <property type="entry name" value="Quinoprotein alcohol dehydrogenase-like"/>
    <property type="match status" value="1"/>
</dbReference>
<dbReference type="InterPro" id="IPR052779">
    <property type="entry name" value="WDR62"/>
</dbReference>
<evidence type="ECO:0000313" key="2">
    <source>
        <dbReference type="EMBL" id="KAH8506016.1"/>
    </source>
</evidence>
<dbReference type="InterPro" id="IPR011047">
    <property type="entry name" value="Quinoprotein_ADH-like_sf"/>
</dbReference>
<dbReference type="Pfam" id="PF00400">
    <property type="entry name" value="WD40"/>
    <property type="match status" value="5"/>
</dbReference>
<dbReference type="InterPro" id="IPR001680">
    <property type="entry name" value="WD40_rpt"/>
</dbReference>
<comment type="caution">
    <text evidence="2">The sequence shown here is derived from an EMBL/GenBank/DDBJ whole genome shotgun (WGS) entry which is preliminary data.</text>
</comment>
<proteinExistence type="predicted"/>
<dbReference type="PANTHER" id="PTHR45589">
    <property type="entry name" value="WD REPEAT DOMAIN 62, ISOFORM G"/>
    <property type="match status" value="1"/>
</dbReference>
<gene>
    <name evidence="2" type="ORF">H0E87_013013</name>
</gene>